<feature type="compositionally biased region" description="Low complexity" evidence="1">
    <location>
        <begin position="174"/>
        <end position="188"/>
    </location>
</feature>
<feature type="compositionally biased region" description="Low complexity" evidence="1">
    <location>
        <begin position="113"/>
        <end position="128"/>
    </location>
</feature>
<reference evidence="3 4" key="1">
    <citation type="submission" date="2010-10" db="EMBL/GenBank/DDBJ databases">
        <title>Complete sequence of Frankia sp. EuI1c.</title>
        <authorList>
            <consortium name="US DOE Joint Genome Institute"/>
            <person name="Lucas S."/>
            <person name="Copeland A."/>
            <person name="Lapidus A."/>
            <person name="Cheng J.-F."/>
            <person name="Bruce D."/>
            <person name="Goodwin L."/>
            <person name="Pitluck S."/>
            <person name="Chertkov O."/>
            <person name="Detter J.C."/>
            <person name="Han C."/>
            <person name="Tapia R."/>
            <person name="Land M."/>
            <person name="Hauser L."/>
            <person name="Jeffries C."/>
            <person name="Kyrpides N."/>
            <person name="Ivanova N."/>
            <person name="Mikhailova N."/>
            <person name="Beauchemin N."/>
            <person name="Sen A."/>
            <person name="Sur S.A."/>
            <person name="Gtari M."/>
            <person name="Wall L."/>
            <person name="Tisa L."/>
            <person name="Woyke T."/>
        </authorList>
    </citation>
    <scope>NUCLEOTIDE SEQUENCE [LARGE SCALE GENOMIC DNA]</scope>
    <source>
        <strain evidence="4">DSM 45817 / CECT 9037 / EuI1c</strain>
    </source>
</reference>
<accession>E3J7D6</accession>
<feature type="transmembrane region" description="Helical" evidence="2">
    <location>
        <begin position="41"/>
        <end position="66"/>
    </location>
</feature>
<evidence type="ECO:0008006" key="5">
    <source>
        <dbReference type="Google" id="ProtNLM"/>
    </source>
</evidence>
<evidence type="ECO:0000313" key="4">
    <source>
        <dbReference type="Proteomes" id="UP000002484"/>
    </source>
</evidence>
<keyword evidence="4" id="KW-1185">Reference proteome</keyword>
<evidence type="ECO:0000256" key="1">
    <source>
        <dbReference type="SAM" id="MobiDB-lite"/>
    </source>
</evidence>
<dbReference type="OrthoDB" id="9851363at2"/>
<feature type="compositionally biased region" description="Polar residues" evidence="1">
    <location>
        <begin position="89"/>
        <end position="107"/>
    </location>
</feature>
<dbReference type="EMBL" id="CP002299">
    <property type="protein sequence ID" value="ADP78409.1"/>
    <property type="molecule type" value="Genomic_DNA"/>
</dbReference>
<feature type="compositionally biased region" description="Low complexity" evidence="1">
    <location>
        <begin position="136"/>
        <end position="155"/>
    </location>
</feature>
<dbReference type="HOGENOM" id="CLU_815738_0_0_11"/>
<dbReference type="STRING" id="298654.FraEuI1c_0323"/>
<keyword evidence="2" id="KW-1133">Transmembrane helix</keyword>
<evidence type="ECO:0000256" key="2">
    <source>
        <dbReference type="SAM" id="Phobius"/>
    </source>
</evidence>
<organism evidence="3 4">
    <name type="scientific">Pseudofrankia inefficax (strain DSM 45817 / CECT 9037 / DDB 130130 / EuI1c)</name>
    <name type="common">Frankia inefficax</name>
    <dbReference type="NCBI Taxonomy" id="298654"/>
    <lineage>
        <taxon>Bacteria</taxon>
        <taxon>Bacillati</taxon>
        <taxon>Actinomycetota</taxon>
        <taxon>Actinomycetes</taxon>
        <taxon>Frankiales</taxon>
        <taxon>Frankiaceae</taxon>
        <taxon>Pseudofrankia</taxon>
    </lineage>
</organism>
<dbReference type="AlphaFoldDB" id="E3J7D6"/>
<name>E3J7D6_PSEI1</name>
<evidence type="ECO:0000313" key="3">
    <source>
        <dbReference type="EMBL" id="ADP78409.1"/>
    </source>
</evidence>
<protein>
    <recommendedName>
        <fullName evidence="5">Lipopolysaccharide assembly protein A domain-containing protein</fullName>
    </recommendedName>
</protein>
<sequence>MFTLGVVLLVIAGGLTADIVLESNDVTQVALFGHEFAFDNWRLFAFGLLTGVLTVIALQLMWGGLVRGGRRRRTLRVQRRELAAAGLATGSTVPQATTPAPQATVPQATVPRATVPSATVPQAAAPQPATAPRPRVPQAAVPQPTGPTPQATAPVRSRFGRRSTDGTLIGSGRETPAGAATVASAEGARTGPAPVVTADDSATATMPFRRFRRPVGKPADSDGAAADRGDAVPAQSTSRTGAGAVYPSDRPKDRVVARARGARDTVGQDTARD</sequence>
<dbReference type="Proteomes" id="UP000002484">
    <property type="component" value="Chromosome"/>
</dbReference>
<feature type="region of interest" description="Disordered" evidence="1">
    <location>
        <begin position="88"/>
        <end position="273"/>
    </location>
</feature>
<dbReference type="RefSeq" id="WP_013421532.1">
    <property type="nucleotide sequence ID" value="NC_014666.1"/>
</dbReference>
<keyword evidence="2" id="KW-0472">Membrane</keyword>
<keyword evidence="2" id="KW-0812">Transmembrane</keyword>
<dbReference type="InParanoid" id="E3J7D6"/>
<proteinExistence type="predicted"/>
<dbReference type="KEGG" id="fri:FraEuI1c_0323"/>
<gene>
    <name evidence="3" type="ordered locus">FraEuI1c_0323</name>
</gene>